<comment type="function">
    <text evidence="3">Accelerates the degradation of transcripts by removing pyrophosphate from the 5'-end of triphosphorylated RNA, leading to a more labile monophosphorylated state that can stimulate subsequent ribonuclease cleavage.</text>
</comment>
<comment type="similarity">
    <text evidence="3">Belongs to the Nudix hydrolase family. RppH subfamily.</text>
</comment>
<dbReference type="EC" id="3.6.1.-" evidence="3"/>
<dbReference type="AlphaFoldDB" id="A0A1E5Q7Q7"/>
<dbReference type="NCBIfam" id="NF001936">
    <property type="entry name" value="PRK00714.1-3"/>
    <property type="match status" value="1"/>
</dbReference>
<evidence type="ECO:0000256" key="2">
    <source>
        <dbReference type="ARBA" id="ARBA00022801"/>
    </source>
</evidence>
<sequence>MSKENGMSKKNDLPYRLGVGAVVLNRAGLVFVAQRIDTPGDAWQMPQGGIDADEDPREAVLRELGEEIGTQNVEILDETPDWLVYDLPKDVRKKVWKGKYRGQKQKWFAVRYLGEDADIDLNAHKHPEFSAWKWADMQHLPQLIVPFKRDLYQDIVACFSHLAGR</sequence>
<dbReference type="HAMAP" id="MF_00298">
    <property type="entry name" value="Nudix_RppH"/>
    <property type="match status" value="1"/>
</dbReference>
<dbReference type="STRING" id="28181.BEN30_09880"/>
<dbReference type="GO" id="GO:0008893">
    <property type="term" value="F:guanosine-3',5'-bis(diphosphate) 3'-diphosphatase activity"/>
    <property type="evidence" value="ECO:0007669"/>
    <property type="project" value="TreeGrafter"/>
</dbReference>
<comment type="cofactor">
    <cofactor evidence="3">
        <name>a divalent metal cation</name>
        <dbReference type="ChEBI" id="CHEBI:60240"/>
    </cofactor>
</comment>
<dbReference type="GO" id="GO:0034432">
    <property type="term" value="F:bis(5'-adenosyl)-pentaphosphatase activity"/>
    <property type="evidence" value="ECO:0007669"/>
    <property type="project" value="TreeGrafter"/>
</dbReference>
<feature type="domain" description="Nudix hydrolase" evidence="4">
    <location>
        <begin position="14"/>
        <end position="157"/>
    </location>
</feature>
<dbReference type="CDD" id="cd03671">
    <property type="entry name" value="NUDIX_Ap4A_hydrolase_plant_like"/>
    <property type="match status" value="1"/>
</dbReference>
<dbReference type="InterPro" id="IPR020084">
    <property type="entry name" value="NUDIX_hydrolase_CS"/>
</dbReference>
<dbReference type="GO" id="GO:0019693">
    <property type="term" value="P:ribose phosphate metabolic process"/>
    <property type="evidence" value="ECO:0007669"/>
    <property type="project" value="TreeGrafter"/>
</dbReference>
<dbReference type="SUPFAM" id="SSF55811">
    <property type="entry name" value="Nudix"/>
    <property type="match status" value="1"/>
</dbReference>
<organism evidence="5 6">
    <name type="scientific">Magnetovibrio blakemorei</name>
    <dbReference type="NCBI Taxonomy" id="28181"/>
    <lineage>
        <taxon>Bacteria</taxon>
        <taxon>Pseudomonadati</taxon>
        <taxon>Pseudomonadota</taxon>
        <taxon>Alphaproteobacteria</taxon>
        <taxon>Rhodospirillales</taxon>
        <taxon>Magnetovibrionaceae</taxon>
        <taxon>Magnetovibrio</taxon>
    </lineage>
</organism>
<dbReference type="InterPro" id="IPR015797">
    <property type="entry name" value="NUDIX_hydrolase-like_dom_sf"/>
</dbReference>
<feature type="short sequence motif" description="Nudix box" evidence="3">
    <location>
        <begin position="48"/>
        <end position="69"/>
    </location>
</feature>
<dbReference type="EMBL" id="MCGG01000025">
    <property type="protein sequence ID" value="OEJ67078.1"/>
    <property type="molecule type" value="Genomic_DNA"/>
</dbReference>
<dbReference type="Gene3D" id="3.90.79.10">
    <property type="entry name" value="Nucleoside Triphosphate Pyrophosphohydrolase"/>
    <property type="match status" value="1"/>
</dbReference>
<evidence type="ECO:0000259" key="4">
    <source>
        <dbReference type="PROSITE" id="PS51462"/>
    </source>
</evidence>
<comment type="cofactor">
    <cofactor evidence="1">
        <name>Mg(2+)</name>
        <dbReference type="ChEBI" id="CHEBI:18420"/>
    </cofactor>
</comment>
<evidence type="ECO:0000256" key="1">
    <source>
        <dbReference type="ARBA" id="ARBA00001946"/>
    </source>
</evidence>
<dbReference type="InterPro" id="IPR000086">
    <property type="entry name" value="NUDIX_hydrolase_dom"/>
</dbReference>
<proteinExistence type="inferred from homology"/>
<dbReference type="PROSITE" id="PS00893">
    <property type="entry name" value="NUDIX_BOX"/>
    <property type="match status" value="1"/>
</dbReference>
<name>A0A1E5Q7Q7_9PROT</name>
<accession>A0A1E5Q7Q7</accession>
<gene>
    <name evidence="3" type="primary">rppH</name>
    <name evidence="3" type="synonym">nudH</name>
    <name evidence="5" type="ORF">BEN30_09880</name>
</gene>
<dbReference type="Proteomes" id="UP000095347">
    <property type="component" value="Unassembled WGS sequence"/>
</dbReference>
<dbReference type="OrthoDB" id="9816040at2"/>
<evidence type="ECO:0000256" key="3">
    <source>
        <dbReference type="HAMAP-Rule" id="MF_00298"/>
    </source>
</evidence>
<reference evidence="6" key="1">
    <citation type="submission" date="2016-07" db="EMBL/GenBank/DDBJ databases">
        <authorList>
            <person name="Florea S."/>
            <person name="Webb J.S."/>
            <person name="Jaromczyk J."/>
            <person name="Schardl C.L."/>
        </authorList>
    </citation>
    <scope>NUCLEOTIDE SEQUENCE [LARGE SCALE GENOMIC DNA]</scope>
    <source>
        <strain evidence="6">MV-1</strain>
    </source>
</reference>
<dbReference type="GO" id="GO:0006753">
    <property type="term" value="P:nucleoside phosphate metabolic process"/>
    <property type="evidence" value="ECO:0007669"/>
    <property type="project" value="TreeGrafter"/>
</dbReference>
<keyword evidence="6" id="KW-1185">Reference proteome</keyword>
<comment type="caution">
    <text evidence="5">The sequence shown here is derived from an EMBL/GenBank/DDBJ whole genome shotgun (WGS) entry which is preliminary data.</text>
</comment>
<dbReference type="PANTHER" id="PTHR11839">
    <property type="entry name" value="UDP/ADP-SUGAR PYROPHOSPHATASE"/>
    <property type="match status" value="1"/>
</dbReference>
<dbReference type="NCBIfam" id="NF001937">
    <property type="entry name" value="PRK00714.1-4"/>
    <property type="match status" value="1"/>
</dbReference>
<evidence type="ECO:0000313" key="6">
    <source>
        <dbReference type="Proteomes" id="UP000095347"/>
    </source>
</evidence>
<dbReference type="NCBIfam" id="NF001938">
    <property type="entry name" value="PRK00714.1-5"/>
    <property type="match status" value="1"/>
</dbReference>
<protein>
    <recommendedName>
        <fullName evidence="3">RNA pyrophosphohydrolase</fullName>
        <ecNumber evidence="3">3.6.1.-</ecNumber>
    </recommendedName>
    <alternativeName>
        <fullName evidence="3">(Di)nucleoside polyphosphate hydrolase</fullName>
    </alternativeName>
</protein>
<dbReference type="Pfam" id="PF00293">
    <property type="entry name" value="NUDIX"/>
    <property type="match status" value="1"/>
</dbReference>
<dbReference type="PROSITE" id="PS51462">
    <property type="entry name" value="NUDIX"/>
    <property type="match status" value="1"/>
</dbReference>
<dbReference type="InterPro" id="IPR022927">
    <property type="entry name" value="RppH"/>
</dbReference>
<evidence type="ECO:0000313" key="5">
    <source>
        <dbReference type="EMBL" id="OEJ67078.1"/>
    </source>
</evidence>
<dbReference type="PANTHER" id="PTHR11839:SF22">
    <property type="entry name" value="NUDIX HYDROLASE 26, CHLOROPLASTIC"/>
    <property type="match status" value="1"/>
</dbReference>
<keyword evidence="2 3" id="KW-0378">Hydrolase</keyword>